<dbReference type="InterPro" id="IPR039309">
    <property type="entry name" value="BT1"/>
</dbReference>
<evidence type="ECO:0000256" key="6">
    <source>
        <dbReference type="ARBA" id="ARBA00023136"/>
    </source>
</evidence>
<evidence type="ECO:0000256" key="5">
    <source>
        <dbReference type="ARBA" id="ARBA00022989"/>
    </source>
</evidence>
<dbReference type="InterPro" id="IPR036259">
    <property type="entry name" value="MFS_trans_sf"/>
</dbReference>
<dbReference type="SUPFAM" id="SSF103473">
    <property type="entry name" value="MFS general substrate transporter"/>
    <property type="match status" value="1"/>
</dbReference>
<keyword evidence="6 7" id="KW-0472">Membrane</keyword>
<proteinExistence type="inferred from homology"/>
<evidence type="ECO:0000313" key="8">
    <source>
        <dbReference type="EMBL" id="CAD1842489.1"/>
    </source>
</evidence>
<dbReference type="Pfam" id="PF03092">
    <property type="entry name" value="BT1"/>
    <property type="match status" value="1"/>
</dbReference>
<keyword evidence="5 7" id="KW-1133">Transmembrane helix</keyword>
<feature type="transmembrane region" description="Helical" evidence="7">
    <location>
        <begin position="66"/>
        <end position="87"/>
    </location>
</feature>
<comment type="similarity">
    <text evidence="2">Belongs to the major facilitator superfamily. Folate-biopterin transporter (TC 2.A.71) family.</text>
</comment>
<dbReference type="PANTHER" id="PTHR31585">
    <property type="entry name" value="FOLATE-BIOPTERIN TRANSPORTER 1, CHLOROPLASTIC"/>
    <property type="match status" value="1"/>
</dbReference>
<comment type="subcellular location">
    <subcellularLocation>
        <location evidence="1">Membrane</location>
        <topology evidence="1">Multi-pass membrane protein</topology>
    </subcellularLocation>
</comment>
<keyword evidence="4 7" id="KW-0812">Transmembrane</keyword>
<dbReference type="PANTHER" id="PTHR31585:SF7">
    <property type="entry name" value="FOLATE-BIOPTERIN TRANSPORTER 4-RELATED"/>
    <property type="match status" value="1"/>
</dbReference>
<dbReference type="EMBL" id="LR862136">
    <property type="protein sequence ID" value="CAD1842489.1"/>
    <property type="molecule type" value="Genomic_DNA"/>
</dbReference>
<protein>
    <submittedName>
        <fullName evidence="8">Uncharacterized protein</fullName>
    </submittedName>
</protein>
<evidence type="ECO:0000256" key="4">
    <source>
        <dbReference type="ARBA" id="ARBA00022692"/>
    </source>
</evidence>
<sequence length="153" mass="16732">MGIGWAKKMRDAFGASFLWLVSLIYFTQEKKLQLLAAERNFDASHGLGLRILSDCFPIRRRKRVPYLIVATVLSLIPWLILGLVASLRGSSKFLTTFLTVQNIGSAMADVVIDAMIAEAVRFEHAGLAGDLQSLSWSAMAFGGICGSLLGDMH</sequence>
<dbReference type="Gene3D" id="1.20.1250.20">
    <property type="entry name" value="MFS general substrate transporter like domains"/>
    <property type="match status" value="1"/>
</dbReference>
<accession>A0A6V7QH56</accession>
<dbReference type="GO" id="GO:0016020">
    <property type="term" value="C:membrane"/>
    <property type="evidence" value="ECO:0007669"/>
    <property type="project" value="UniProtKB-SubCell"/>
</dbReference>
<organism evidence="8">
    <name type="scientific">Ananas comosus var. bracteatus</name>
    <name type="common">red pineapple</name>
    <dbReference type="NCBI Taxonomy" id="296719"/>
    <lineage>
        <taxon>Eukaryota</taxon>
        <taxon>Viridiplantae</taxon>
        <taxon>Streptophyta</taxon>
        <taxon>Embryophyta</taxon>
        <taxon>Tracheophyta</taxon>
        <taxon>Spermatophyta</taxon>
        <taxon>Magnoliopsida</taxon>
        <taxon>Liliopsida</taxon>
        <taxon>Poales</taxon>
        <taxon>Bromeliaceae</taxon>
        <taxon>Bromelioideae</taxon>
        <taxon>Ananas</taxon>
    </lineage>
</organism>
<evidence type="ECO:0000256" key="7">
    <source>
        <dbReference type="SAM" id="Phobius"/>
    </source>
</evidence>
<dbReference type="AlphaFoldDB" id="A0A6V7QH56"/>
<name>A0A6V7QH56_ANACO</name>
<keyword evidence="3" id="KW-0813">Transport</keyword>
<evidence type="ECO:0000256" key="3">
    <source>
        <dbReference type="ARBA" id="ARBA00022448"/>
    </source>
</evidence>
<reference evidence="8" key="1">
    <citation type="submission" date="2020-07" db="EMBL/GenBank/DDBJ databases">
        <authorList>
            <person name="Lin J."/>
        </authorList>
    </citation>
    <scope>NUCLEOTIDE SEQUENCE</scope>
</reference>
<evidence type="ECO:0000256" key="1">
    <source>
        <dbReference type="ARBA" id="ARBA00004141"/>
    </source>
</evidence>
<evidence type="ECO:0000256" key="2">
    <source>
        <dbReference type="ARBA" id="ARBA00007015"/>
    </source>
</evidence>
<gene>
    <name evidence="8" type="ORF">CB5_LOCUS25700</name>
</gene>